<dbReference type="InterPro" id="IPR043171">
    <property type="entry name" value="Ap4A_phos1/2-like"/>
</dbReference>
<reference evidence="4 5" key="1">
    <citation type="submission" date="2017-06" db="EMBL/GenBank/DDBJ databases">
        <title>Genome sequencing of cyanobaciteial culture collection at National Institute for Environmental Studies (NIES).</title>
        <authorList>
            <person name="Hirose Y."/>
            <person name="Shimura Y."/>
            <person name="Fujisawa T."/>
            <person name="Nakamura Y."/>
            <person name="Kawachi M."/>
        </authorList>
    </citation>
    <scope>NUCLEOTIDE SEQUENCE [LARGE SCALE GENOMIC DNA]</scope>
    <source>
        <strain evidence="4 5">NIES-2135</strain>
    </source>
</reference>
<name>A0A1Z4JR11_LEPBY</name>
<sequence length="303" mass="34380">MNELLHLPLLEHPGTLWQRTIEQTQHALSCGALLSIPTSHEFVEQAGVQFLVRIVSNLIRKEAADLKQKQEEKSGHPINPFLPYERDLFVMDISETHVCLLNKFNVVDNHLLIVTRAFEEQEALLTLHDFTAMWACLSEVDGLAFYNAGKAAGASQRHKHLQLVPFPMEKEIDRVPIDPLIKKVRSRDRITQIPEFSFLHAFARFEPETTPEDILQHYYELLETVGIRSNRVMQSAPYNLLATREWMLIVPRSQPGFGGIGVNSLAFAGALLVQTPEQLETLKQLRPLNFLKNVAVMSSIKTG</sequence>
<dbReference type="Gene3D" id="3.30.428.70">
    <property type="match status" value="1"/>
</dbReference>
<protein>
    <submittedName>
        <fullName evidence="4">Ap4A phosphorylase II</fullName>
    </submittedName>
</protein>
<dbReference type="PIRSF" id="PIRSF000846">
    <property type="entry name" value="ATP_adenylyltr"/>
    <property type="match status" value="1"/>
</dbReference>
<proteinExistence type="predicted"/>
<dbReference type="Proteomes" id="UP000217895">
    <property type="component" value="Chromosome"/>
</dbReference>
<dbReference type="PANTHER" id="PTHR38420:SF1">
    <property type="entry name" value="PUTATIVE (AFU_ORTHOLOGUE AFUA_5G14690)-RELATED"/>
    <property type="match status" value="1"/>
</dbReference>
<feature type="domain" description="Ap4A phosphorylase 1/2 N-terminal" evidence="3">
    <location>
        <begin position="12"/>
        <end position="182"/>
    </location>
</feature>
<feature type="domain" description="ATP adenylyltransferase C-terminal" evidence="2">
    <location>
        <begin position="194"/>
        <end position="296"/>
    </location>
</feature>
<dbReference type="Pfam" id="PF19327">
    <property type="entry name" value="Ap4A_phos_N"/>
    <property type="match status" value="1"/>
</dbReference>
<evidence type="ECO:0000313" key="5">
    <source>
        <dbReference type="Proteomes" id="UP000217895"/>
    </source>
</evidence>
<gene>
    <name evidence="4" type="ORF">NIES2135_59800</name>
</gene>
<dbReference type="InterPro" id="IPR045759">
    <property type="entry name" value="Ap4A_phos1/2_N"/>
</dbReference>
<dbReference type="AlphaFoldDB" id="A0A1Z4JR11"/>
<evidence type="ECO:0000256" key="1">
    <source>
        <dbReference type="PIRSR" id="PIRSR000846-1"/>
    </source>
</evidence>
<dbReference type="InterPro" id="IPR036265">
    <property type="entry name" value="HIT-like_sf"/>
</dbReference>
<evidence type="ECO:0000313" key="4">
    <source>
        <dbReference type="EMBL" id="BAY59103.1"/>
    </source>
</evidence>
<dbReference type="GO" id="GO:0009117">
    <property type="term" value="P:nucleotide metabolic process"/>
    <property type="evidence" value="ECO:0007669"/>
    <property type="project" value="InterPro"/>
</dbReference>
<dbReference type="PANTHER" id="PTHR38420">
    <property type="entry name" value="AP-4-A PHOSPHORYLASE II"/>
    <property type="match status" value="1"/>
</dbReference>
<dbReference type="Pfam" id="PF09830">
    <property type="entry name" value="ATP_transf"/>
    <property type="match status" value="1"/>
</dbReference>
<evidence type="ECO:0000259" key="2">
    <source>
        <dbReference type="Pfam" id="PF09830"/>
    </source>
</evidence>
<dbReference type="InterPro" id="IPR009163">
    <property type="entry name" value="Ap4A_phos1/2"/>
</dbReference>
<keyword evidence="5" id="KW-1185">Reference proteome</keyword>
<feature type="active site" description="Nucleophile" evidence="1">
    <location>
        <position position="160"/>
    </location>
</feature>
<dbReference type="EMBL" id="AP018203">
    <property type="protein sequence ID" value="BAY59103.1"/>
    <property type="molecule type" value="Genomic_DNA"/>
</dbReference>
<organism evidence="4 5">
    <name type="scientific">Leptolyngbya boryana NIES-2135</name>
    <dbReference type="NCBI Taxonomy" id="1973484"/>
    <lineage>
        <taxon>Bacteria</taxon>
        <taxon>Bacillati</taxon>
        <taxon>Cyanobacteriota</taxon>
        <taxon>Cyanophyceae</taxon>
        <taxon>Leptolyngbyales</taxon>
        <taxon>Leptolyngbyaceae</taxon>
        <taxon>Leptolyngbya group</taxon>
        <taxon>Leptolyngbya</taxon>
    </lineage>
</organism>
<accession>A0A1Z4JR11</accession>
<dbReference type="GO" id="GO:0005524">
    <property type="term" value="F:ATP binding"/>
    <property type="evidence" value="ECO:0007669"/>
    <property type="project" value="InterPro"/>
</dbReference>
<dbReference type="InterPro" id="IPR019200">
    <property type="entry name" value="ATP_adenylylTrfase_C"/>
</dbReference>
<evidence type="ECO:0000259" key="3">
    <source>
        <dbReference type="Pfam" id="PF19327"/>
    </source>
</evidence>
<dbReference type="GO" id="GO:0003877">
    <property type="term" value="F:ATP:ADP adenylyltransferase activity"/>
    <property type="evidence" value="ECO:0007669"/>
    <property type="project" value="InterPro"/>
</dbReference>
<dbReference type="SUPFAM" id="SSF54197">
    <property type="entry name" value="HIT-like"/>
    <property type="match status" value="1"/>
</dbReference>